<dbReference type="GO" id="GO:0032259">
    <property type="term" value="P:methylation"/>
    <property type="evidence" value="ECO:0007669"/>
    <property type="project" value="UniProtKB-KW"/>
</dbReference>
<organism evidence="3 4">
    <name type="scientific">Sandarakinorhabdus cyanobacteriorum</name>
    <dbReference type="NCBI Taxonomy" id="1981098"/>
    <lineage>
        <taxon>Bacteria</taxon>
        <taxon>Pseudomonadati</taxon>
        <taxon>Pseudomonadota</taxon>
        <taxon>Alphaproteobacteria</taxon>
        <taxon>Sphingomonadales</taxon>
        <taxon>Sphingosinicellaceae</taxon>
        <taxon>Sandarakinorhabdus</taxon>
    </lineage>
</organism>
<dbReference type="Proteomes" id="UP000216991">
    <property type="component" value="Unassembled WGS sequence"/>
</dbReference>
<keyword evidence="2" id="KW-0808">Transferase</keyword>
<sequence length="337" mass="35635">MSLAEQLRDRIAADGPLRLDAWMAACNSAYYAGEDPLCRDFTTAPEISQMFGEVIGGWIGDLWLRAGKPACHLVELGPGHGTLLADALRLLDRLPGCAAALQLHLVETSLALRAVQRSRLAGRDAHWHERVDQLPDDRPLIIIANEFFDALPIRQRRQGCELHVDFADGLFGPCWLPADGADAEWCDDALAIAGHLAGRLARQGGAALFIDYGYAHAGLNGPDTLQAVHRGQYVSPWLNPGEHDLTAHVDFSALAAVAGARGLAAHGPVAQGAFLGALGIGARADALKQGKGPADAAAITAALLRLTAPQQMGAIFQALGLTAPGWPVPAGFAMERP</sequence>
<dbReference type="InterPro" id="IPR029063">
    <property type="entry name" value="SAM-dependent_MTases_sf"/>
</dbReference>
<dbReference type="OrthoDB" id="9794208at2"/>
<evidence type="ECO:0000313" key="3">
    <source>
        <dbReference type="EMBL" id="OYQ29997.1"/>
    </source>
</evidence>
<keyword evidence="1" id="KW-0489">Methyltransferase</keyword>
<dbReference type="EMBL" id="NOXT01000103">
    <property type="protein sequence ID" value="OYQ29997.1"/>
    <property type="molecule type" value="Genomic_DNA"/>
</dbReference>
<dbReference type="InterPro" id="IPR003788">
    <property type="entry name" value="NDUFAF7"/>
</dbReference>
<proteinExistence type="predicted"/>
<dbReference type="AlphaFoldDB" id="A0A255YL45"/>
<dbReference type="PANTHER" id="PTHR12049:SF7">
    <property type="entry name" value="PROTEIN ARGININE METHYLTRANSFERASE NDUFAF7, MITOCHONDRIAL"/>
    <property type="match status" value="1"/>
</dbReference>
<evidence type="ECO:0000256" key="2">
    <source>
        <dbReference type="ARBA" id="ARBA00022679"/>
    </source>
</evidence>
<dbReference type="PANTHER" id="PTHR12049">
    <property type="entry name" value="PROTEIN ARGININE METHYLTRANSFERASE NDUFAF7, MITOCHONDRIAL"/>
    <property type="match status" value="1"/>
</dbReference>
<dbReference type="Pfam" id="PF02636">
    <property type="entry name" value="Methyltransf_28"/>
    <property type="match status" value="1"/>
</dbReference>
<dbReference type="Gene3D" id="3.40.50.12710">
    <property type="match status" value="1"/>
</dbReference>
<accession>A0A255YL45</accession>
<name>A0A255YL45_9SPHN</name>
<dbReference type="GO" id="GO:0035243">
    <property type="term" value="F:protein-arginine omega-N symmetric methyltransferase activity"/>
    <property type="evidence" value="ECO:0007669"/>
    <property type="project" value="TreeGrafter"/>
</dbReference>
<dbReference type="SUPFAM" id="SSF53335">
    <property type="entry name" value="S-adenosyl-L-methionine-dependent methyltransferases"/>
    <property type="match status" value="1"/>
</dbReference>
<evidence type="ECO:0008006" key="5">
    <source>
        <dbReference type="Google" id="ProtNLM"/>
    </source>
</evidence>
<dbReference type="RefSeq" id="WP_094473437.1">
    <property type="nucleotide sequence ID" value="NZ_NOXT01000103.1"/>
</dbReference>
<comment type="caution">
    <text evidence="3">The sequence shown here is derived from an EMBL/GenBank/DDBJ whole genome shotgun (WGS) entry which is preliminary data.</text>
</comment>
<keyword evidence="4" id="KW-1185">Reference proteome</keyword>
<reference evidence="3 4" key="1">
    <citation type="submission" date="2017-07" db="EMBL/GenBank/DDBJ databases">
        <title>Sandarakinorhabdus cyanobacteriorum sp. nov., a novel bacterium isolated from cyanobacterial aggregates in a eutrophic lake.</title>
        <authorList>
            <person name="Cai H."/>
        </authorList>
    </citation>
    <scope>NUCLEOTIDE SEQUENCE [LARGE SCALE GENOMIC DNA]</scope>
    <source>
        <strain evidence="3 4">TH057</strain>
    </source>
</reference>
<protein>
    <recommendedName>
        <fullName evidence="5">SAM-dependent methyltransferase</fullName>
    </recommendedName>
</protein>
<evidence type="ECO:0000313" key="4">
    <source>
        <dbReference type="Proteomes" id="UP000216991"/>
    </source>
</evidence>
<evidence type="ECO:0000256" key="1">
    <source>
        <dbReference type="ARBA" id="ARBA00022603"/>
    </source>
</evidence>
<gene>
    <name evidence="3" type="ORF">CHU93_07260</name>
</gene>
<dbReference type="InterPro" id="IPR038375">
    <property type="entry name" value="NDUFAF7_sf"/>
</dbReference>